<dbReference type="EMBL" id="CACSIK010000001">
    <property type="protein sequence ID" value="CAA0085779.1"/>
    <property type="molecule type" value="Genomic_DNA"/>
</dbReference>
<dbReference type="OrthoDB" id="9154618at2"/>
<sequence>MKKFAVFSAIAILSACATSTVPTQNPTHVLAGLWKTGKYRAPGENTGLLVVTRDTGMRGGACIPIITIGKEQIAPIDQGSLLELHLPAGQHSLRAYPNRNCGASAIETLIEIEHEQVTHYRLGFVKRAMVFTPTAN</sequence>
<dbReference type="RefSeq" id="WP_159267552.1">
    <property type="nucleotide sequence ID" value="NZ_CACSIK010000001.1"/>
</dbReference>
<dbReference type="Proteomes" id="UP000435877">
    <property type="component" value="Unassembled WGS sequence"/>
</dbReference>
<proteinExistence type="predicted"/>
<organism evidence="3 4">
    <name type="scientific">Zhongshania aliphaticivorans</name>
    <dbReference type="NCBI Taxonomy" id="1470434"/>
    <lineage>
        <taxon>Bacteria</taxon>
        <taxon>Pseudomonadati</taxon>
        <taxon>Pseudomonadota</taxon>
        <taxon>Gammaproteobacteria</taxon>
        <taxon>Cellvibrionales</taxon>
        <taxon>Spongiibacteraceae</taxon>
        <taxon>Zhongshania</taxon>
    </lineage>
</organism>
<dbReference type="PROSITE" id="PS51257">
    <property type="entry name" value="PROKAR_LIPOPROTEIN"/>
    <property type="match status" value="1"/>
</dbReference>
<evidence type="ECO:0000313" key="3">
    <source>
        <dbReference type="EMBL" id="CAA0085779.1"/>
    </source>
</evidence>
<evidence type="ECO:0000256" key="1">
    <source>
        <dbReference type="SAM" id="SignalP"/>
    </source>
</evidence>
<dbReference type="Proteomes" id="UP000439591">
    <property type="component" value="Unassembled WGS sequence"/>
</dbReference>
<dbReference type="EMBL" id="CACSIM010000001">
    <property type="protein sequence ID" value="CAA0080218.1"/>
    <property type="molecule type" value="Genomic_DNA"/>
</dbReference>
<dbReference type="AlphaFoldDB" id="A0A5S9N785"/>
<accession>A0A5S9N785</accession>
<evidence type="ECO:0008006" key="6">
    <source>
        <dbReference type="Google" id="ProtNLM"/>
    </source>
</evidence>
<protein>
    <recommendedName>
        <fullName evidence="6">Lipoprotein</fullName>
    </recommendedName>
</protein>
<keyword evidence="4" id="KW-1185">Reference proteome</keyword>
<feature type="chain" id="PRO_5036372860" description="Lipoprotein" evidence="1">
    <location>
        <begin position="18"/>
        <end position="136"/>
    </location>
</feature>
<gene>
    <name evidence="3" type="ORF">IHBHHGIJ_00895</name>
    <name evidence="2" type="ORF">KFEGEMFD_00256</name>
</gene>
<feature type="signal peptide" evidence="1">
    <location>
        <begin position="1"/>
        <end position="17"/>
    </location>
</feature>
<evidence type="ECO:0000313" key="2">
    <source>
        <dbReference type="EMBL" id="CAA0080218.1"/>
    </source>
</evidence>
<name>A0A5S9N785_9GAMM</name>
<evidence type="ECO:0000313" key="4">
    <source>
        <dbReference type="Proteomes" id="UP000435877"/>
    </source>
</evidence>
<reference evidence="4 5" key="1">
    <citation type="submission" date="2019-11" db="EMBL/GenBank/DDBJ databases">
        <authorList>
            <person name="Holert J."/>
        </authorList>
    </citation>
    <scope>NUCLEOTIDE SEQUENCE [LARGE SCALE GENOMIC DNA]</scope>
    <source>
        <strain evidence="2">BC3_2A</strain>
        <strain evidence="3">SB11_1A</strain>
    </source>
</reference>
<keyword evidence="1" id="KW-0732">Signal</keyword>
<evidence type="ECO:0000313" key="5">
    <source>
        <dbReference type="Proteomes" id="UP000439591"/>
    </source>
</evidence>